<dbReference type="InterPro" id="IPR000719">
    <property type="entry name" value="Prot_kinase_dom"/>
</dbReference>
<dbReference type="Gene3D" id="3.30.200.20">
    <property type="entry name" value="Phosphorylase Kinase, domain 1"/>
    <property type="match status" value="1"/>
</dbReference>
<dbReference type="AlphaFoldDB" id="A0A0A9DHF1"/>
<reference evidence="2" key="1">
    <citation type="submission" date="2014-09" db="EMBL/GenBank/DDBJ databases">
        <authorList>
            <person name="Magalhaes I.L.F."/>
            <person name="Oliveira U."/>
            <person name="Santos F.R."/>
            <person name="Vidigal T.H.D.A."/>
            <person name="Brescovit A.D."/>
            <person name="Santos A.J."/>
        </authorList>
    </citation>
    <scope>NUCLEOTIDE SEQUENCE</scope>
    <source>
        <tissue evidence="2">Shoot tissue taken approximately 20 cm above the soil surface</tissue>
    </source>
</reference>
<dbReference type="PROSITE" id="PS50011">
    <property type="entry name" value="PROTEIN_KINASE_DOM"/>
    <property type="match status" value="1"/>
</dbReference>
<dbReference type="InterPro" id="IPR011009">
    <property type="entry name" value="Kinase-like_dom_sf"/>
</dbReference>
<reference evidence="2" key="2">
    <citation type="journal article" date="2015" name="Data Brief">
        <title>Shoot transcriptome of the giant reed, Arundo donax.</title>
        <authorList>
            <person name="Barrero R.A."/>
            <person name="Guerrero F.D."/>
            <person name="Moolhuijzen P."/>
            <person name="Goolsby J.A."/>
            <person name="Tidwell J."/>
            <person name="Bellgard S.E."/>
            <person name="Bellgard M.I."/>
        </authorList>
    </citation>
    <scope>NUCLEOTIDE SEQUENCE</scope>
    <source>
        <tissue evidence="2">Shoot tissue taken approximately 20 cm above the soil surface</tissue>
    </source>
</reference>
<feature type="domain" description="Protein kinase" evidence="1">
    <location>
        <begin position="8"/>
        <end position="277"/>
    </location>
</feature>
<sequence>MEAATKNFDKSLLVGEGDRGKVYCGEINWGATKVAIKRLGYARGDDRRQFCIETRMRSKLYHRHLVPLIGYCDKKDEFIIVYDYMSRGSLGEHLYNTQNPPLSWKHRLEICIGAARGLHYLHRGTKPAIIHCTVKLTNILLDEEWVAKISHNIESDPYTSTNCCWYDDDAIGPEQDNGRLTEKSDVYAFGAVLFEVLCARPIVDRNRPIEQVHLLCWVACCKDEGNIDQIVDPYLKGKINPGCLDKFVETAERCLAYECSDRPSMEEVLSDLEHALQLQESAEASEGPAATMSGFDMAYGTVKRNPTCR</sequence>
<dbReference type="PIRSF" id="PIRSF000654">
    <property type="entry name" value="Integrin-linked_kinase"/>
    <property type="match status" value="1"/>
</dbReference>
<dbReference type="GO" id="GO:0005524">
    <property type="term" value="F:ATP binding"/>
    <property type="evidence" value="ECO:0007669"/>
    <property type="project" value="InterPro"/>
</dbReference>
<dbReference type="InterPro" id="IPR045272">
    <property type="entry name" value="ANXUR1/2-like"/>
</dbReference>
<dbReference type="PANTHER" id="PTHR27003:SF357">
    <property type="entry name" value="PROTEIN KINASE DOMAIN-CONTAINING PROTEIN"/>
    <property type="match status" value="1"/>
</dbReference>
<dbReference type="SUPFAM" id="SSF56112">
    <property type="entry name" value="Protein kinase-like (PK-like)"/>
    <property type="match status" value="1"/>
</dbReference>
<dbReference type="InterPro" id="IPR001245">
    <property type="entry name" value="Ser-Thr/Tyr_kinase_cat_dom"/>
</dbReference>
<organism evidence="2">
    <name type="scientific">Arundo donax</name>
    <name type="common">Giant reed</name>
    <name type="synonym">Donax arundinaceus</name>
    <dbReference type="NCBI Taxonomy" id="35708"/>
    <lineage>
        <taxon>Eukaryota</taxon>
        <taxon>Viridiplantae</taxon>
        <taxon>Streptophyta</taxon>
        <taxon>Embryophyta</taxon>
        <taxon>Tracheophyta</taxon>
        <taxon>Spermatophyta</taxon>
        <taxon>Magnoliopsida</taxon>
        <taxon>Liliopsida</taxon>
        <taxon>Poales</taxon>
        <taxon>Poaceae</taxon>
        <taxon>PACMAD clade</taxon>
        <taxon>Arundinoideae</taxon>
        <taxon>Arundineae</taxon>
        <taxon>Arundo</taxon>
    </lineage>
</organism>
<dbReference type="Gene3D" id="1.10.510.10">
    <property type="entry name" value="Transferase(Phosphotransferase) domain 1"/>
    <property type="match status" value="1"/>
</dbReference>
<dbReference type="GO" id="GO:0005886">
    <property type="term" value="C:plasma membrane"/>
    <property type="evidence" value="ECO:0007669"/>
    <property type="project" value="TreeGrafter"/>
</dbReference>
<proteinExistence type="predicted"/>
<dbReference type="GO" id="GO:0004714">
    <property type="term" value="F:transmembrane receptor protein tyrosine kinase activity"/>
    <property type="evidence" value="ECO:0007669"/>
    <property type="project" value="InterPro"/>
</dbReference>
<dbReference type="EMBL" id="GBRH01210639">
    <property type="protein sequence ID" value="JAD87256.1"/>
    <property type="molecule type" value="Transcribed_RNA"/>
</dbReference>
<dbReference type="Pfam" id="PF07714">
    <property type="entry name" value="PK_Tyr_Ser-Thr"/>
    <property type="match status" value="1"/>
</dbReference>
<protein>
    <recommendedName>
        <fullName evidence="1">Protein kinase domain-containing protein</fullName>
    </recommendedName>
</protein>
<dbReference type="GO" id="GO:0009506">
    <property type="term" value="C:plasmodesma"/>
    <property type="evidence" value="ECO:0007669"/>
    <property type="project" value="TreeGrafter"/>
</dbReference>
<accession>A0A0A9DHF1</accession>
<evidence type="ECO:0000313" key="2">
    <source>
        <dbReference type="EMBL" id="JAD87256.1"/>
    </source>
</evidence>
<name>A0A0A9DHF1_ARUDO</name>
<dbReference type="PANTHER" id="PTHR27003">
    <property type="entry name" value="OS07G0166700 PROTEIN"/>
    <property type="match status" value="1"/>
</dbReference>
<evidence type="ECO:0000259" key="1">
    <source>
        <dbReference type="PROSITE" id="PS50011"/>
    </source>
</evidence>